<dbReference type="EMBL" id="JBHSDS010000010">
    <property type="protein sequence ID" value="MFC4360076.1"/>
    <property type="molecule type" value="Genomic_DNA"/>
</dbReference>
<reference evidence="2 3" key="1">
    <citation type="journal article" date="2019" name="Int. J. Syst. Evol. Microbiol.">
        <title>The Global Catalogue of Microorganisms (GCM) 10K type strain sequencing project: providing services to taxonomists for standard genome sequencing and annotation.</title>
        <authorList>
            <consortium name="The Broad Institute Genomics Platform"/>
            <consortium name="The Broad Institute Genome Sequencing Center for Infectious Disease"/>
            <person name="Wu L."/>
            <person name="Ma J."/>
        </authorList>
    </citation>
    <scope>NUCLEOTIDE SEQUENCE [LARGE SCALE GENOMIC DNA]</scope>
    <source>
        <strain evidence="2 3">CGMCC 1.12553</strain>
    </source>
</reference>
<dbReference type="Pfam" id="PF00753">
    <property type="entry name" value="Lactamase_B"/>
    <property type="match status" value="1"/>
</dbReference>
<accession>A0ABD5PH20</accession>
<evidence type="ECO:0000313" key="3">
    <source>
        <dbReference type="Proteomes" id="UP001595921"/>
    </source>
</evidence>
<keyword evidence="3" id="KW-1185">Reference proteome</keyword>
<dbReference type="SUPFAM" id="SSF56281">
    <property type="entry name" value="Metallo-hydrolase/oxidoreductase"/>
    <property type="match status" value="1"/>
</dbReference>
<organism evidence="2 3">
    <name type="scientific">Halobium salinum</name>
    <dbReference type="NCBI Taxonomy" id="1364940"/>
    <lineage>
        <taxon>Archaea</taxon>
        <taxon>Methanobacteriati</taxon>
        <taxon>Methanobacteriota</taxon>
        <taxon>Stenosarchaea group</taxon>
        <taxon>Halobacteria</taxon>
        <taxon>Halobacteriales</taxon>
        <taxon>Haloferacaceae</taxon>
        <taxon>Halobium</taxon>
    </lineage>
</organism>
<sequence length="273" mass="29056">MPFEVGRVKLPVDTRAPTGSTNCYVLGEHDALLVDPAVDHPDLHAIVDAGDVAHVAVTHTHPDHVGDVAGAAEATGATVWCRRGREDAFERATGVAPDRTFAEGDAIETGDGPVTILDLPGHAPDHVGFAVQEALAPGAVDPSEVVVCGDLAVAEGSVTVGAPEGDMRAYLTSLRRLRARDPDVLLPGHGPEIRDPRETLDRLVDHRRERERKVLVAAESGARTPDEIVDAAYEKDLAGVRDLARATVVAHVEKLAREGRLRWDATVGHVEVV</sequence>
<dbReference type="PANTHER" id="PTHR23131">
    <property type="entry name" value="ENDORIBONUCLEASE LACTB2"/>
    <property type="match status" value="1"/>
</dbReference>
<evidence type="ECO:0000313" key="2">
    <source>
        <dbReference type="EMBL" id="MFC4360076.1"/>
    </source>
</evidence>
<protein>
    <submittedName>
        <fullName evidence="2">MBL fold metallo-hydrolase</fullName>
    </submittedName>
</protein>
<dbReference type="Proteomes" id="UP001595921">
    <property type="component" value="Unassembled WGS sequence"/>
</dbReference>
<dbReference type="SMART" id="SM00849">
    <property type="entry name" value="Lactamase_B"/>
    <property type="match status" value="1"/>
</dbReference>
<dbReference type="RefSeq" id="WP_267623227.1">
    <property type="nucleotide sequence ID" value="NZ_JAODIW010000008.1"/>
</dbReference>
<dbReference type="InterPro" id="IPR050662">
    <property type="entry name" value="Sec-metab_biosynth-thioest"/>
</dbReference>
<dbReference type="PANTHER" id="PTHR23131:SF0">
    <property type="entry name" value="ENDORIBONUCLEASE LACTB2"/>
    <property type="match status" value="1"/>
</dbReference>
<dbReference type="InterPro" id="IPR036866">
    <property type="entry name" value="RibonucZ/Hydroxyglut_hydro"/>
</dbReference>
<evidence type="ECO:0000259" key="1">
    <source>
        <dbReference type="SMART" id="SM00849"/>
    </source>
</evidence>
<comment type="caution">
    <text evidence="2">The sequence shown here is derived from an EMBL/GenBank/DDBJ whole genome shotgun (WGS) entry which is preliminary data.</text>
</comment>
<gene>
    <name evidence="2" type="ORF">ACFO0N_19170</name>
</gene>
<dbReference type="Gene3D" id="1.10.10.10">
    <property type="entry name" value="Winged helix-like DNA-binding domain superfamily/Winged helix DNA-binding domain"/>
    <property type="match status" value="1"/>
</dbReference>
<feature type="domain" description="Metallo-beta-lactamase" evidence="1">
    <location>
        <begin position="20"/>
        <end position="189"/>
    </location>
</feature>
<dbReference type="AlphaFoldDB" id="A0ABD5PH20"/>
<dbReference type="InterPro" id="IPR001279">
    <property type="entry name" value="Metallo-B-lactamas"/>
</dbReference>
<dbReference type="Gene3D" id="3.60.15.10">
    <property type="entry name" value="Ribonuclease Z/Hydroxyacylglutathione hydrolase-like"/>
    <property type="match status" value="1"/>
</dbReference>
<dbReference type="InterPro" id="IPR036388">
    <property type="entry name" value="WH-like_DNA-bd_sf"/>
</dbReference>
<proteinExistence type="predicted"/>
<name>A0ABD5PH20_9EURY</name>